<evidence type="ECO:0000256" key="1">
    <source>
        <dbReference type="SAM" id="Phobius"/>
    </source>
</evidence>
<keyword evidence="1" id="KW-1133">Transmembrane helix</keyword>
<dbReference type="EMBL" id="BJYL01000011">
    <property type="protein sequence ID" value="GEN82546.1"/>
    <property type="molecule type" value="Genomic_DNA"/>
</dbReference>
<dbReference type="Proteomes" id="UP000321901">
    <property type="component" value="Unassembled WGS sequence"/>
</dbReference>
<protein>
    <recommendedName>
        <fullName evidence="4">Cytochrome c oxidase subunit 2A</fullName>
    </recommendedName>
</protein>
<evidence type="ECO:0008006" key="4">
    <source>
        <dbReference type="Google" id="ProtNLM"/>
    </source>
</evidence>
<gene>
    <name evidence="2" type="ORF">SLU01_08580</name>
</gene>
<evidence type="ECO:0000313" key="3">
    <source>
        <dbReference type="Proteomes" id="UP000321901"/>
    </source>
</evidence>
<dbReference type="OrthoDB" id="2418411at2"/>
<sequence>MKSPNIEVEEQHEEVESTIKGTLFSVGFVGFIILITWVLLFVIYMYRY</sequence>
<keyword evidence="1" id="KW-0472">Membrane</keyword>
<evidence type="ECO:0000313" key="2">
    <source>
        <dbReference type="EMBL" id="GEN82546.1"/>
    </source>
</evidence>
<comment type="caution">
    <text evidence="2">The sequence shown here is derived from an EMBL/GenBank/DDBJ whole genome shotgun (WGS) entry which is preliminary data.</text>
</comment>
<dbReference type="AlphaFoldDB" id="A0A511Z520"/>
<reference evidence="2 3" key="1">
    <citation type="submission" date="2019-07" db="EMBL/GenBank/DDBJ databases">
        <title>Whole genome shotgun sequence of Sporosarcina luteola NBRC 105378.</title>
        <authorList>
            <person name="Hosoyama A."/>
            <person name="Uohara A."/>
            <person name="Ohji S."/>
            <person name="Ichikawa N."/>
        </authorList>
    </citation>
    <scope>NUCLEOTIDE SEQUENCE [LARGE SCALE GENOMIC DNA]</scope>
    <source>
        <strain evidence="2 3">NBRC 105378</strain>
    </source>
</reference>
<keyword evidence="1" id="KW-0812">Transmembrane</keyword>
<proteinExistence type="predicted"/>
<feature type="transmembrane region" description="Helical" evidence="1">
    <location>
        <begin position="23"/>
        <end position="46"/>
    </location>
</feature>
<organism evidence="2 3">
    <name type="scientific">Sporosarcina luteola</name>
    <dbReference type="NCBI Taxonomy" id="582850"/>
    <lineage>
        <taxon>Bacteria</taxon>
        <taxon>Bacillati</taxon>
        <taxon>Bacillota</taxon>
        <taxon>Bacilli</taxon>
        <taxon>Bacillales</taxon>
        <taxon>Caryophanaceae</taxon>
        <taxon>Sporosarcina</taxon>
    </lineage>
</organism>
<name>A0A511Z520_9BACL</name>
<keyword evidence="3" id="KW-1185">Reference proteome</keyword>
<accession>A0A511Z520</accession>